<protein>
    <recommendedName>
        <fullName evidence="1">HTH lysR-type domain-containing protein</fullName>
    </recommendedName>
</protein>
<evidence type="ECO:0000313" key="2">
    <source>
        <dbReference type="EMBL" id="GAH05696.1"/>
    </source>
</evidence>
<dbReference type="PANTHER" id="PTHR30432:SF1">
    <property type="entry name" value="DNA-BINDING TRANSCRIPTIONAL DUAL REGULATOR MODE"/>
    <property type="match status" value="1"/>
</dbReference>
<dbReference type="InterPro" id="IPR036388">
    <property type="entry name" value="WH-like_DNA-bd_sf"/>
</dbReference>
<proteinExistence type="predicted"/>
<dbReference type="AlphaFoldDB" id="X1CBV1"/>
<dbReference type="EMBL" id="BART01035802">
    <property type="protein sequence ID" value="GAH05696.1"/>
    <property type="molecule type" value="Genomic_DNA"/>
</dbReference>
<comment type="caution">
    <text evidence="2">The sequence shown here is derived from an EMBL/GenBank/DDBJ whole genome shotgun (WGS) entry which is preliminary data.</text>
</comment>
<dbReference type="SUPFAM" id="SSF46785">
    <property type="entry name" value="Winged helix' DNA-binding domain"/>
    <property type="match status" value="1"/>
</dbReference>
<accession>X1CBV1</accession>
<dbReference type="Pfam" id="PF00126">
    <property type="entry name" value="HTH_1"/>
    <property type="match status" value="1"/>
</dbReference>
<dbReference type="Gene3D" id="1.10.10.10">
    <property type="entry name" value="Winged helix-like DNA-binding domain superfamily/Winged helix DNA-binding domain"/>
    <property type="match status" value="1"/>
</dbReference>
<reference evidence="2" key="1">
    <citation type="journal article" date="2014" name="Front. Microbiol.">
        <title>High frequency of phylogenetically diverse reductive dehalogenase-homologous genes in deep subseafloor sedimentary metagenomes.</title>
        <authorList>
            <person name="Kawai M."/>
            <person name="Futagami T."/>
            <person name="Toyoda A."/>
            <person name="Takaki Y."/>
            <person name="Nishi S."/>
            <person name="Hori S."/>
            <person name="Arai W."/>
            <person name="Tsubouchi T."/>
            <person name="Morono Y."/>
            <person name="Uchiyama I."/>
            <person name="Ito T."/>
            <person name="Fujiyama A."/>
            <person name="Inagaki F."/>
            <person name="Takami H."/>
        </authorList>
    </citation>
    <scope>NUCLEOTIDE SEQUENCE</scope>
    <source>
        <strain evidence="2">Expedition CK06-06</strain>
    </source>
</reference>
<dbReference type="PANTHER" id="PTHR30432">
    <property type="entry name" value="TRANSCRIPTIONAL REGULATOR MODE"/>
    <property type="match status" value="1"/>
</dbReference>
<dbReference type="InterPro" id="IPR000847">
    <property type="entry name" value="LysR_HTH_N"/>
</dbReference>
<feature type="domain" description="HTH lysR-type" evidence="1">
    <location>
        <begin position="34"/>
        <end position="95"/>
    </location>
</feature>
<dbReference type="InterPro" id="IPR051815">
    <property type="entry name" value="Molybdate_resp_trans_reg"/>
</dbReference>
<evidence type="ECO:0000259" key="1">
    <source>
        <dbReference type="Pfam" id="PF00126"/>
    </source>
</evidence>
<dbReference type="GO" id="GO:0003700">
    <property type="term" value="F:DNA-binding transcription factor activity"/>
    <property type="evidence" value="ECO:0007669"/>
    <property type="project" value="InterPro"/>
</dbReference>
<organism evidence="2">
    <name type="scientific">marine sediment metagenome</name>
    <dbReference type="NCBI Taxonomy" id="412755"/>
    <lineage>
        <taxon>unclassified sequences</taxon>
        <taxon>metagenomes</taxon>
        <taxon>ecological metagenomes</taxon>
    </lineage>
</organism>
<sequence length="125" mass="14022">MIASRGQNMGKLRPRFKLWLNTKDAQGAFGDGKWRLLKAIEAEGSLKAASELLGISYRKAWGDLQKAERCLNTPLLDKHRGGSMGGCTSLTEHGKKWVKAYTRFRSDVEKAVEKACHRYIEGLVK</sequence>
<dbReference type="InterPro" id="IPR036390">
    <property type="entry name" value="WH_DNA-bd_sf"/>
</dbReference>
<gene>
    <name evidence="2" type="ORF">S01H4_60638</name>
</gene>
<name>X1CBV1_9ZZZZ</name>